<feature type="signal peptide" evidence="1">
    <location>
        <begin position="1"/>
        <end position="32"/>
    </location>
</feature>
<gene>
    <name evidence="2" type="ORF">DPMN_128606</name>
</gene>
<name>A0A9D4GZT4_DREPO</name>
<sequence length="112" mass="12835">MSKLTTKRLKLLHTILTSALTLSTALVSGIHGRKPLPTKIEGFKRSAARYVLNDYSYTSSVTLMLQSQEWKTLQYRRSYNSLVMFYKERTQTVAVDQYHLIPTSPTNFTTLS</sequence>
<protein>
    <submittedName>
        <fullName evidence="2">Uncharacterized protein</fullName>
    </submittedName>
</protein>
<reference evidence="2" key="2">
    <citation type="submission" date="2020-11" db="EMBL/GenBank/DDBJ databases">
        <authorList>
            <person name="McCartney M.A."/>
            <person name="Auch B."/>
            <person name="Kono T."/>
            <person name="Mallez S."/>
            <person name="Becker A."/>
            <person name="Gohl D.M."/>
            <person name="Silverstein K.A.T."/>
            <person name="Koren S."/>
            <person name="Bechman K.B."/>
            <person name="Herman A."/>
            <person name="Abrahante J.E."/>
            <person name="Garbe J."/>
        </authorList>
    </citation>
    <scope>NUCLEOTIDE SEQUENCE</scope>
    <source>
        <strain evidence="2">Duluth1</strain>
        <tissue evidence="2">Whole animal</tissue>
    </source>
</reference>
<evidence type="ECO:0000313" key="3">
    <source>
        <dbReference type="Proteomes" id="UP000828390"/>
    </source>
</evidence>
<dbReference type="EMBL" id="JAIWYP010000005">
    <property type="protein sequence ID" value="KAH3826696.1"/>
    <property type="molecule type" value="Genomic_DNA"/>
</dbReference>
<proteinExistence type="predicted"/>
<keyword evidence="1" id="KW-0732">Signal</keyword>
<evidence type="ECO:0000313" key="2">
    <source>
        <dbReference type="EMBL" id="KAH3826696.1"/>
    </source>
</evidence>
<organism evidence="2 3">
    <name type="scientific">Dreissena polymorpha</name>
    <name type="common">Zebra mussel</name>
    <name type="synonym">Mytilus polymorpha</name>
    <dbReference type="NCBI Taxonomy" id="45954"/>
    <lineage>
        <taxon>Eukaryota</taxon>
        <taxon>Metazoa</taxon>
        <taxon>Spiralia</taxon>
        <taxon>Lophotrochozoa</taxon>
        <taxon>Mollusca</taxon>
        <taxon>Bivalvia</taxon>
        <taxon>Autobranchia</taxon>
        <taxon>Heteroconchia</taxon>
        <taxon>Euheterodonta</taxon>
        <taxon>Imparidentia</taxon>
        <taxon>Neoheterodontei</taxon>
        <taxon>Myida</taxon>
        <taxon>Dreissenoidea</taxon>
        <taxon>Dreissenidae</taxon>
        <taxon>Dreissena</taxon>
    </lineage>
</organism>
<dbReference type="Proteomes" id="UP000828390">
    <property type="component" value="Unassembled WGS sequence"/>
</dbReference>
<reference evidence="2" key="1">
    <citation type="journal article" date="2019" name="bioRxiv">
        <title>The Genome of the Zebra Mussel, Dreissena polymorpha: A Resource for Invasive Species Research.</title>
        <authorList>
            <person name="McCartney M.A."/>
            <person name="Auch B."/>
            <person name="Kono T."/>
            <person name="Mallez S."/>
            <person name="Zhang Y."/>
            <person name="Obille A."/>
            <person name="Becker A."/>
            <person name="Abrahante J.E."/>
            <person name="Garbe J."/>
            <person name="Badalamenti J.P."/>
            <person name="Herman A."/>
            <person name="Mangelson H."/>
            <person name="Liachko I."/>
            <person name="Sullivan S."/>
            <person name="Sone E.D."/>
            <person name="Koren S."/>
            <person name="Silverstein K.A.T."/>
            <person name="Beckman K.B."/>
            <person name="Gohl D.M."/>
        </authorList>
    </citation>
    <scope>NUCLEOTIDE SEQUENCE</scope>
    <source>
        <strain evidence="2">Duluth1</strain>
        <tissue evidence="2">Whole animal</tissue>
    </source>
</reference>
<accession>A0A9D4GZT4</accession>
<comment type="caution">
    <text evidence="2">The sequence shown here is derived from an EMBL/GenBank/DDBJ whole genome shotgun (WGS) entry which is preliminary data.</text>
</comment>
<keyword evidence="3" id="KW-1185">Reference proteome</keyword>
<evidence type="ECO:0000256" key="1">
    <source>
        <dbReference type="SAM" id="SignalP"/>
    </source>
</evidence>
<dbReference type="AlphaFoldDB" id="A0A9D4GZT4"/>
<feature type="chain" id="PRO_5039512613" evidence="1">
    <location>
        <begin position="33"/>
        <end position="112"/>
    </location>
</feature>